<dbReference type="RefSeq" id="WP_188678703.1">
    <property type="nucleotide sequence ID" value="NZ_BMGP01000004.1"/>
</dbReference>
<gene>
    <name evidence="5" type="ORF">GCM10011399_24750</name>
</gene>
<dbReference type="AlphaFoldDB" id="A0A917B7V0"/>
<evidence type="ECO:0000313" key="5">
    <source>
        <dbReference type="EMBL" id="GGF30563.1"/>
    </source>
</evidence>
<evidence type="ECO:0000256" key="2">
    <source>
        <dbReference type="ARBA" id="ARBA00023125"/>
    </source>
</evidence>
<protein>
    <recommendedName>
        <fullName evidence="4">GntR C-terminal domain-containing protein</fullName>
    </recommendedName>
</protein>
<name>A0A917B7V0_9MICO</name>
<organism evidence="5 6">
    <name type="scientific">Subtercola lobariae</name>
    <dbReference type="NCBI Taxonomy" id="1588641"/>
    <lineage>
        <taxon>Bacteria</taxon>
        <taxon>Bacillati</taxon>
        <taxon>Actinomycetota</taxon>
        <taxon>Actinomycetes</taxon>
        <taxon>Micrococcales</taxon>
        <taxon>Microbacteriaceae</taxon>
        <taxon>Subtercola</taxon>
    </lineage>
</organism>
<evidence type="ECO:0000256" key="3">
    <source>
        <dbReference type="ARBA" id="ARBA00023163"/>
    </source>
</evidence>
<keyword evidence="3" id="KW-0804">Transcription</keyword>
<evidence type="ECO:0000256" key="1">
    <source>
        <dbReference type="ARBA" id="ARBA00023015"/>
    </source>
</evidence>
<keyword evidence="6" id="KW-1185">Reference proteome</keyword>
<dbReference type="SMART" id="SM00895">
    <property type="entry name" value="FCD"/>
    <property type="match status" value="1"/>
</dbReference>
<reference evidence="5 6" key="1">
    <citation type="journal article" date="2014" name="Int. J. Syst. Evol. Microbiol.">
        <title>Complete genome sequence of Corynebacterium casei LMG S-19264T (=DSM 44701T), isolated from a smear-ripened cheese.</title>
        <authorList>
            <consortium name="US DOE Joint Genome Institute (JGI-PGF)"/>
            <person name="Walter F."/>
            <person name="Albersmeier A."/>
            <person name="Kalinowski J."/>
            <person name="Ruckert C."/>
        </authorList>
    </citation>
    <scope>NUCLEOTIDE SEQUENCE [LARGE SCALE GENOMIC DNA]</scope>
    <source>
        <strain evidence="5 6">CGMCC 1.12976</strain>
    </source>
</reference>
<dbReference type="PANTHER" id="PTHR43537">
    <property type="entry name" value="TRANSCRIPTIONAL REGULATOR, GNTR FAMILY"/>
    <property type="match status" value="1"/>
</dbReference>
<dbReference type="SUPFAM" id="SSF48008">
    <property type="entry name" value="GntR ligand-binding domain-like"/>
    <property type="match status" value="1"/>
</dbReference>
<dbReference type="Gene3D" id="1.10.10.10">
    <property type="entry name" value="Winged helix-like DNA-binding domain superfamily/Winged helix DNA-binding domain"/>
    <property type="match status" value="1"/>
</dbReference>
<dbReference type="GO" id="GO:0003677">
    <property type="term" value="F:DNA binding"/>
    <property type="evidence" value="ECO:0007669"/>
    <property type="project" value="UniProtKB-KW"/>
</dbReference>
<evidence type="ECO:0000259" key="4">
    <source>
        <dbReference type="SMART" id="SM00895"/>
    </source>
</evidence>
<dbReference type="Gene3D" id="1.20.120.530">
    <property type="entry name" value="GntR ligand-binding domain-like"/>
    <property type="match status" value="1"/>
</dbReference>
<comment type="caution">
    <text evidence="5">The sequence shown here is derived from an EMBL/GenBank/DDBJ whole genome shotgun (WGS) entry which is preliminary data.</text>
</comment>
<evidence type="ECO:0000313" key="6">
    <source>
        <dbReference type="Proteomes" id="UP000598775"/>
    </source>
</evidence>
<dbReference type="InterPro" id="IPR036388">
    <property type="entry name" value="WH-like_DNA-bd_sf"/>
</dbReference>
<keyword evidence="1" id="KW-0805">Transcription regulation</keyword>
<keyword evidence="2" id="KW-0238">DNA-binding</keyword>
<dbReference type="Pfam" id="PF07729">
    <property type="entry name" value="FCD"/>
    <property type="match status" value="1"/>
</dbReference>
<dbReference type="EMBL" id="BMGP01000004">
    <property type="protein sequence ID" value="GGF30563.1"/>
    <property type="molecule type" value="Genomic_DNA"/>
</dbReference>
<sequence length="222" mass="23917">MPANRAEEAAAALQKLAAAAEDGERLGSKDELRELAAVSVGTFNEALKVAEARGVVTLRRGPGGGIFAAPTSSFVRMGNLMLGLEGDASTVADALRMRNALDPLIIGDALEHSSSADIADLRALIDELHLATERNDTAAFGHGLWRFQVRIAQISPNALLRTIFISLLEILDEHSVPRGTISFSDAEFRTQFAMYVRMTDAFAARDRQAAFGVMRDFLATQS</sequence>
<feature type="domain" description="GntR C-terminal" evidence="4">
    <location>
        <begin position="93"/>
        <end position="220"/>
    </location>
</feature>
<accession>A0A917B7V0</accession>
<proteinExistence type="predicted"/>
<dbReference type="Proteomes" id="UP000598775">
    <property type="component" value="Unassembled WGS sequence"/>
</dbReference>
<dbReference type="PANTHER" id="PTHR43537:SF5">
    <property type="entry name" value="UXU OPERON TRANSCRIPTIONAL REGULATOR"/>
    <property type="match status" value="1"/>
</dbReference>
<dbReference type="InterPro" id="IPR011711">
    <property type="entry name" value="GntR_C"/>
</dbReference>
<dbReference type="InterPro" id="IPR008920">
    <property type="entry name" value="TF_FadR/GntR_C"/>
</dbReference>